<dbReference type="Proteomes" id="UP000510844">
    <property type="component" value="Chromosome"/>
</dbReference>
<name>A0AAF0NZC6_9ACTN</name>
<organism evidence="2 3">
    <name type="scientific">Micromonospora robiginosa</name>
    <dbReference type="NCBI Taxonomy" id="2749844"/>
    <lineage>
        <taxon>Bacteria</taxon>
        <taxon>Bacillati</taxon>
        <taxon>Actinomycetota</taxon>
        <taxon>Actinomycetes</taxon>
        <taxon>Micromonosporales</taxon>
        <taxon>Micromonosporaceae</taxon>
        <taxon>Micromonospora</taxon>
    </lineage>
</organism>
<reference evidence="2 3" key="2">
    <citation type="journal article" date="2021" name="Mar. Drugs">
        <title>A New Micromonospora Strain with Antibiotic Activity Isolated from the Microbiome of a Mid-Atlantic Deep-Sea Sponge.</title>
        <authorList>
            <person name="Back C.R."/>
            <person name="Stennett H.L."/>
            <person name="Williams S.E."/>
            <person name="Wang L."/>
            <person name="Ojeda Gomez J."/>
            <person name="Abdulle O.M."/>
            <person name="Duffy T."/>
            <person name="Neal C."/>
            <person name="Mantell J."/>
            <person name="Jepson M.A."/>
            <person name="Hendry K.R."/>
            <person name="Powell D."/>
            <person name="Stach J.E.M."/>
            <person name="Essex-Lopresti A.E."/>
            <person name="Willis C.L."/>
            <person name="Curnow P."/>
            <person name="Race P.R."/>
        </authorList>
    </citation>
    <scope>NUCLEOTIDE SEQUENCE [LARGE SCALE GENOMIC DNA]</scope>
    <source>
        <strain evidence="2 3">28ISP2-46</strain>
    </source>
</reference>
<sequence length="60" mass="6229">MWRIESVLGSARGVDVRAMCQLYDANAELTGALAALVSETKRRGGGTPTATPSRTGSSCT</sequence>
<proteinExistence type="predicted"/>
<dbReference type="RefSeq" id="WP_307755437.1">
    <property type="nucleotide sequence ID" value="NZ_CP059322.2"/>
</dbReference>
<feature type="region of interest" description="Disordered" evidence="1">
    <location>
        <begin position="39"/>
        <end position="60"/>
    </location>
</feature>
<gene>
    <name evidence="2" type="ORF">H1D33_30280</name>
</gene>
<evidence type="ECO:0000313" key="3">
    <source>
        <dbReference type="Proteomes" id="UP000510844"/>
    </source>
</evidence>
<protein>
    <submittedName>
        <fullName evidence="2">Uncharacterized protein</fullName>
    </submittedName>
</protein>
<accession>A0AAF0NZC6</accession>
<evidence type="ECO:0000256" key="1">
    <source>
        <dbReference type="SAM" id="MobiDB-lite"/>
    </source>
</evidence>
<feature type="compositionally biased region" description="Polar residues" evidence="1">
    <location>
        <begin position="48"/>
        <end position="60"/>
    </location>
</feature>
<dbReference type="EMBL" id="CP059322">
    <property type="protein sequence ID" value="WMF04576.1"/>
    <property type="molecule type" value="Genomic_DNA"/>
</dbReference>
<reference evidence="3" key="1">
    <citation type="submission" date="2020-07" db="EMBL/GenBank/DDBJ databases">
        <title>A new Micromonospora strain with potent antibiotic activity isolated from the microbiome of a mid-Atlantic deep-sea sponge.</title>
        <authorList>
            <person name="Back C.R."/>
            <person name="Stennett H.L."/>
            <person name="Williams S.E."/>
            <person name="Wang L."/>
            <person name="Ojeda Gomez J."/>
            <person name="Abdulle O.M."/>
            <person name="Duffy T."/>
            <person name="Hendry K.R."/>
            <person name="Powell D."/>
            <person name="Stach J.E."/>
            <person name="Essex-Lopresti A.E."/>
            <person name="Willis C.L."/>
            <person name="Curnow P."/>
            <person name="Race P.R."/>
        </authorList>
    </citation>
    <scope>NUCLEOTIDE SEQUENCE [LARGE SCALE GENOMIC DNA]</scope>
    <source>
        <strain evidence="3">28ISP2-46</strain>
    </source>
</reference>
<dbReference type="KEGG" id="mfeu:H1D33_30280"/>
<evidence type="ECO:0000313" key="2">
    <source>
        <dbReference type="EMBL" id="WMF04576.1"/>
    </source>
</evidence>
<dbReference type="AlphaFoldDB" id="A0AAF0NZC6"/>
<keyword evidence="3" id="KW-1185">Reference proteome</keyword>